<gene>
    <name evidence="3" type="ORF">PCOR1329_LOCUS16524</name>
</gene>
<dbReference type="PROSITE" id="PS00028">
    <property type="entry name" value="ZINC_FINGER_C2H2_1"/>
    <property type="match status" value="1"/>
</dbReference>
<evidence type="ECO:0000313" key="4">
    <source>
        <dbReference type="Proteomes" id="UP001189429"/>
    </source>
</evidence>
<keyword evidence="1" id="KW-0175">Coiled coil</keyword>
<feature type="coiled-coil region" evidence="1">
    <location>
        <begin position="344"/>
        <end position="406"/>
    </location>
</feature>
<proteinExistence type="predicted"/>
<feature type="domain" description="C2H2-type" evidence="2">
    <location>
        <begin position="1102"/>
        <end position="1125"/>
    </location>
</feature>
<accession>A0ABN9R3I6</accession>
<dbReference type="Proteomes" id="UP001189429">
    <property type="component" value="Unassembled WGS sequence"/>
</dbReference>
<dbReference type="EMBL" id="CAUYUJ010005075">
    <property type="protein sequence ID" value="CAK0812178.1"/>
    <property type="molecule type" value="Genomic_DNA"/>
</dbReference>
<feature type="non-terminal residue" evidence="3">
    <location>
        <position position="1129"/>
    </location>
</feature>
<reference evidence="3" key="1">
    <citation type="submission" date="2023-10" db="EMBL/GenBank/DDBJ databases">
        <authorList>
            <person name="Chen Y."/>
            <person name="Shah S."/>
            <person name="Dougan E. K."/>
            <person name="Thang M."/>
            <person name="Chan C."/>
        </authorList>
    </citation>
    <scope>NUCLEOTIDE SEQUENCE [LARGE SCALE GENOMIC DNA]</scope>
</reference>
<keyword evidence="4" id="KW-1185">Reference proteome</keyword>
<evidence type="ECO:0000313" key="3">
    <source>
        <dbReference type="EMBL" id="CAK0812178.1"/>
    </source>
</evidence>
<comment type="caution">
    <text evidence="3">The sequence shown here is derived from an EMBL/GenBank/DDBJ whole genome shotgun (WGS) entry which is preliminary data.</text>
</comment>
<evidence type="ECO:0000256" key="1">
    <source>
        <dbReference type="SAM" id="Coils"/>
    </source>
</evidence>
<organism evidence="3 4">
    <name type="scientific">Prorocentrum cordatum</name>
    <dbReference type="NCBI Taxonomy" id="2364126"/>
    <lineage>
        <taxon>Eukaryota</taxon>
        <taxon>Sar</taxon>
        <taxon>Alveolata</taxon>
        <taxon>Dinophyceae</taxon>
        <taxon>Prorocentrales</taxon>
        <taxon>Prorocentraceae</taxon>
        <taxon>Prorocentrum</taxon>
    </lineage>
</organism>
<dbReference type="InterPro" id="IPR036691">
    <property type="entry name" value="Endo/exonu/phosph_ase_sf"/>
</dbReference>
<dbReference type="InterPro" id="IPR013087">
    <property type="entry name" value="Znf_C2H2_type"/>
</dbReference>
<evidence type="ECO:0000259" key="2">
    <source>
        <dbReference type="PROSITE" id="PS00028"/>
    </source>
</evidence>
<name>A0ABN9R3I6_9DINO</name>
<sequence>MRVVSYNPLTLCRRLRAEEISQELERYDVVALQGTQLKWSGGGDVSKQTLPNHDALHWGWGRGVHTNKACGVSILFKKGFKVLKLLAPPPALRGRGGGARLRRGALDILVLALYFPVRGLAVQRAAADALFTWTQRCLMDTPTRCTPLLCADLNDGLGMVKYEAGVFSPLSEAIGGVEPALEHESGTAWRRLCEDWGLATVNTFYEGYTFSGPTGARSRPDVIALPRELMSSVDGCKPLDAIGDRLQAIRARGRRDHTPLGVSVIITPVHPEILPRSVRAQWDMDACMQALKHHQGKVEFLRELERQCEGMVRPHLEEELGPDEAWEELVEVVREAGLAHFGIRARDTREIEEATAQRKKLLQERAAIRRRHVVEGEAAASTDDEVERCVRELRDATRRLHALQRQQRRRLRAVRCEALAEAERVGDAASVWRLAHLLGERGMGTRRRVYCTPRLERTAAARRMLLKGPGRLGGYAATELDTRPYLEQLRPPLARCCSALAAEEAVKQDLKELEQRLRKRMQPRRAAPPWSAPVPVWRMCLEPLTAAALGGGIGYRSEPPSMKAFRERMLHCLALVRVFQAAPLAWSRSRAADIGRIIHVMCPIGKCYTSVLAARAQKGKAAPNDFGFVSRRSRDGALVVAAVVAERAAHFGLTALTSFKDLSKAFQCPSVRDMLRGLEGMVREEDHPIVSRRVLDYHCEVETAEGVLRMKTNQGVLIGDSLGPPLFLEVFTPVATEWAIEDSGRPDAQLLEAKSVVTGTVLDLSLTKFADDLCKRFVSWCHDTVIKNHKASDELLDRLLEPRGFQQNISKQYTMCAFRGVGARAWTRSFFAGRLGMRGNCSTVARYLGPLLHFQGGLAAEARARVAAATRGFADMGPFWKSEVSVDVVRQVFRSKVLGAILSGTAAVVPTQSFLTVSRGVLAEEGYQHRAMPAQVVRQLLQMADIETELRVVRLGFMKCMVRHPEDHEMELTALFGQLPFVLQPVLGEGGRLGEGASALARPLVDDMKLLMVASERVDLLEVWGGRPLLLLEGTLREEVLQLDPRVLRVRGWAAQCPPSREVPAAVRHRWWTLHGDHFRPAREPPGLIDIGDFEFVCQEPCAGGLCGAAFCSERALLWHKISSHKYRA</sequence>
<protein>
    <recommendedName>
        <fullName evidence="2">C2H2-type domain-containing protein</fullName>
    </recommendedName>
</protein>
<dbReference type="Gene3D" id="3.60.10.10">
    <property type="entry name" value="Endonuclease/exonuclease/phosphatase"/>
    <property type="match status" value="1"/>
</dbReference>
<dbReference type="SUPFAM" id="SSF56219">
    <property type="entry name" value="DNase I-like"/>
    <property type="match status" value="1"/>
</dbReference>